<sequence>MSAVYDDTPLAPWEETTFDTILTDVSARLAPYTAKLDEIDRDNKLSEAQKVAAKQRFTKACGPLALIYGICTSAHSNSTKRNVVYTVQSVDSALSAYVPKFEALLKLFKASGGRPSGSSSLDTGQPSDETKRVSAYRRAVFLRDLFCKISGEGDKKAAQRYLNPQQMGIWTSLHRKNGLVQACHIIPYSMGKYEHREAWKMLEALVGFGLMDKYGAANINQISNGMLLSSFWHDQTGSLDASFEKTDVLHKYRLAYTPETKYDPDRPPAFADWSTPSPFASGVPDPQLMAMHYHLWKVTHAHAAGEAALLDIMRGPDDEGLGLPPSAEAAEEGAEEAFRALEWRLGLLQLQEGVPCS</sequence>
<comment type="caution">
    <text evidence="3">The sequence shown here is derived from an EMBL/GenBank/DDBJ whole genome shotgun (WGS) entry which is preliminary data.</text>
</comment>
<gene>
    <name evidence="3" type="ORF">BCR35DRAFT_193030</name>
</gene>
<dbReference type="InParanoid" id="A0A1Y2G0F1"/>
<dbReference type="InterPro" id="IPR003615">
    <property type="entry name" value="HNH_nuc"/>
</dbReference>
<feature type="domain" description="HNH nuclease" evidence="2">
    <location>
        <begin position="173"/>
        <end position="233"/>
    </location>
</feature>
<dbReference type="EMBL" id="MCGR01000007">
    <property type="protein sequence ID" value="ORY89123.1"/>
    <property type="molecule type" value="Genomic_DNA"/>
</dbReference>
<name>A0A1Y2G0F1_9BASI</name>
<evidence type="ECO:0000259" key="2">
    <source>
        <dbReference type="Pfam" id="PF13391"/>
    </source>
</evidence>
<protein>
    <recommendedName>
        <fullName evidence="2">HNH nuclease domain-containing protein</fullName>
    </recommendedName>
</protein>
<feature type="region of interest" description="Disordered" evidence="1">
    <location>
        <begin position="111"/>
        <end position="130"/>
    </location>
</feature>
<evidence type="ECO:0000313" key="4">
    <source>
        <dbReference type="Proteomes" id="UP000193467"/>
    </source>
</evidence>
<reference evidence="3 4" key="1">
    <citation type="submission" date="2016-07" db="EMBL/GenBank/DDBJ databases">
        <title>Pervasive Adenine N6-methylation of Active Genes in Fungi.</title>
        <authorList>
            <consortium name="DOE Joint Genome Institute"/>
            <person name="Mondo S.J."/>
            <person name="Dannebaum R.O."/>
            <person name="Kuo R.C."/>
            <person name="Labutti K."/>
            <person name="Haridas S."/>
            <person name="Kuo A."/>
            <person name="Salamov A."/>
            <person name="Ahrendt S.R."/>
            <person name="Lipzen A."/>
            <person name="Sullivan W."/>
            <person name="Andreopoulos W.B."/>
            <person name="Clum A."/>
            <person name="Lindquist E."/>
            <person name="Daum C."/>
            <person name="Ramamoorthy G.K."/>
            <person name="Gryganskyi A."/>
            <person name="Culley D."/>
            <person name="Magnuson J.K."/>
            <person name="James T.Y."/>
            <person name="O'Malley M.A."/>
            <person name="Stajich J.E."/>
            <person name="Spatafora J.W."/>
            <person name="Visel A."/>
            <person name="Grigoriev I.V."/>
        </authorList>
    </citation>
    <scope>NUCLEOTIDE SEQUENCE [LARGE SCALE GENOMIC DNA]</scope>
    <source>
        <strain evidence="3 4">62-1032</strain>
    </source>
</reference>
<dbReference type="Proteomes" id="UP000193467">
    <property type="component" value="Unassembled WGS sequence"/>
</dbReference>
<dbReference type="Pfam" id="PF13391">
    <property type="entry name" value="HNH_2"/>
    <property type="match status" value="1"/>
</dbReference>
<proteinExistence type="predicted"/>
<feature type="compositionally biased region" description="Polar residues" evidence="1">
    <location>
        <begin position="116"/>
        <end position="127"/>
    </location>
</feature>
<keyword evidence="4" id="KW-1185">Reference proteome</keyword>
<accession>A0A1Y2G0F1</accession>
<dbReference type="AlphaFoldDB" id="A0A1Y2G0F1"/>
<evidence type="ECO:0000256" key="1">
    <source>
        <dbReference type="SAM" id="MobiDB-lite"/>
    </source>
</evidence>
<evidence type="ECO:0000313" key="3">
    <source>
        <dbReference type="EMBL" id="ORY89123.1"/>
    </source>
</evidence>
<organism evidence="3 4">
    <name type="scientific">Leucosporidium creatinivorum</name>
    <dbReference type="NCBI Taxonomy" id="106004"/>
    <lineage>
        <taxon>Eukaryota</taxon>
        <taxon>Fungi</taxon>
        <taxon>Dikarya</taxon>
        <taxon>Basidiomycota</taxon>
        <taxon>Pucciniomycotina</taxon>
        <taxon>Microbotryomycetes</taxon>
        <taxon>Leucosporidiales</taxon>
        <taxon>Leucosporidium</taxon>
    </lineage>
</organism>